<protein>
    <submittedName>
        <fullName evidence="1">Uncharacterized protein</fullName>
    </submittedName>
</protein>
<name>A0ACC0TYU5_9AGAM</name>
<evidence type="ECO:0000313" key="2">
    <source>
        <dbReference type="Proteomes" id="UP001207468"/>
    </source>
</evidence>
<organism evidence="1 2">
    <name type="scientific">Russula earlei</name>
    <dbReference type="NCBI Taxonomy" id="71964"/>
    <lineage>
        <taxon>Eukaryota</taxon>
        <taxon>Fungi</taxon>
        <taxon>Dikarya</taxon>
        <taxon>Basidiomycota</taxon>
        <taxon>Agaricomycotina</taxon>
        <taxon>Agaricomycetes</taxon>
        <taxon>Russulales</taxon>
        <taxon>Russulaceae</taxon>
        <taxon>Russula</taxon>
    </lineage>
</organism>
<sequence length="697" mass="76628">MWVWDRAASRAGFPWARQGLVRYDQTDCCSKQNPRIASNGDSLENLERGASTAAAQRRGALSSCLHGVRCVPCVTCVGATGSHRSSLPCFKATRMSIRSEAAGDPCTGHQDCISSLEARIPLLGLGHPSKPARVHSSPSAMSLPPIFSLSNELVIEIISNLCPNDIHACRLTCRQLNELIVNSQLIQYIIRTALSGVFDPLDPGHSLPERLVALHRWEIAWAEMDLRVPDVHIDAPVPIKIGPPVEFSFGRYFVVIREGYGRSAGYSFLDMHAGFSAHADAARWTNIEVDTPNVLVFAFASELDLAVAISAPDTPDRRKTTLKICPMWFSTGKPHPLASRPTLEVGVAGASAYNLSDTEVIGDYILYWVGAPMLTRNHDGTLCNIYLVAWKEGWVTELRCTHPGVYGSVLSVLSEDMIMLIRLREPALELCRLNDISEPNASLETLCILSLPELTMSASLRWATCFGEHPGHALFMKGGKPPDGTRSQTSGPSRQLESKGKGTRRHLRSVPANGIISVVMHVHGLSGYFRTIDLSVRCRTLLSFAEMQARLRMGTGPGVVLTVPWEGWGPANTRIVEHDSLTWGSLVGERRATVGQLRPTCITMRDYNPFRVRRALERTGGTGKELTLECGSVIKVVNDTSVYRGGEWFCDDIETSLAYVETVTPYAGCEGIFMDEVNLLAEVRTETGERKFFLHCL</sequence>
<proteinExistence type="predicted"/>
<dbReference type="Proteomes" id="UP001207468">
    <property type="component" value="Unassembled WGS sequence"/>
</dbReference>
<accession>A0ACC0TYU5</accession>
<keyword evidence="2" id="KW-1185">Reference proteome</keyword>
<gene>
    <name evidence="1" type="ORF">F5148DRAFT_445625</name>
</gene>
<comment type="caution">
    <text evidence="1">The sequence shown here is derived from an EMBL/GenBank/DDBJ whole genome shotgun (WGS) entry which is preliminary data.</text>
</comment>
<reference evidence="1" key="1">
    <citation type="submission" date="2021-03" db="EMBL/GenBank/DDBJ databases">
        <title>Evolutionary priming and transition to the ectomycorrhizal habit in an iconic lineage of mushroom-forming fungi: is preadaptation a requirement?</title>
        <authorList>
            <consortium name="DOE Joint Genome Institute"/>
            <person name="Looney B.P."/>
            <person name="Miyauchi S."/>
            <person name="Morin E."/>
            <person name="Drula E."/>
            <person name="Courty P.E."/>
            <person name="Chicoki N."/>
            <person name="Fauchery L."/>
            <person name="Kohler A."/>
            <person name="Kuo A."/>
            <person name="LaButti K."/>
            <person name="Pangilinan J."/>
            <person name="Lipzen A."/>
            <person name="Riley R."/>
            <person name="Andreopoulos W."/>
            <person name="He G."/>
            <person name="Johnson J."/>
            <person name="Barry K.W."/>
            <person name="Grigoriev I.V."/>
            <person name="Nagy L."/>
            <person name="Hibbett D."/>
            <person name="Henrissat B."/>
            <person name="Matheny P.B."/>
            <person name="Labbe J."/>
            <person name="Martin A.F."/>
        </authorList>
    </citation>
    <scope>NUCLEOTIDE SEQUENCE</scope>
    <source>
        <strain evidence="1">BPL698</strain>
    </source>
</reference>
<evidence type="ECO:0000313" key="1">
    <source>
        <dbReference type="EMBL" id="KAI9454182.1"/>
    </source>
</evidence>
<dbReference type="EMBL" id="JAGFNK010000281">
    <property type="protein sequence ID" value="KAI9454182.1"/>
    <property type="molecule type" value="Genomic_DNA"/>
</dbReference>